<dbReference type="EMBL" id="CP045895">
    <property type="protein sequence ID" value="QQP49322.1"/>
    <property type="molecule type" value="Genomic_DNA"/>
</dbReference>
<dbReference type="OrthoDB" id="1918237at2759"/>
<dbReference type="Pfam" id="PF25015">
    <property type="entry name" value="RBD_AKAP-17A"/>
    <property type="match status" value="1"/>
</dbReference>
<keyword evidence="2" id="KW-1185">Reference proteome</keyword>
<evidence type="ECO:0000313" key="1">
    <source>
        <dbReference type="EMBL" id="QQP49322.1"/>
    </source>
</evidence>
<accession>A0A7T8HFW8</accession>
<organism evidence="1 2">
    <name type="scientific">Caligus rogercresseyi</name>
    <name type="common">Sea louse</name>
    <dbReference type="NCBI Taxonomy" id="217165"/>
    <lineage>
        <taxon>Eukaryota</taxon>
        <taxon>Metazoa</taxon>
        <taxon>Ecdysozoa</taxon>
        <taxon>Arthropoda</taxon>
        <taxon>Crustacea</taxon>
        <taxon>Multicrustacea</taxon>
        <taxon>Hexanauplia</taxon>
        <taxon>Copepoda</taxon>
        <taxon>Siphonostomatoida</taxon>
        <taxon>Caligidae</taxon>
        <taxon>Caligus</taxon>
    </lineage>
</organism>
<keyword evidence="1" id="KW-0418">Kinase</keyword>
<feature type="non-terminal residue" evidence="1">
    <location>
        <position position="1"/>
    </location>
</feature>
<reference evidence="2" key="1">
    <citation type="submission" date="2021-01" db="EMBL/GenBank/DDBJ databases">
        <title>Caligus Genome Assembly.</title>
        <authorList>
            <person name="Gallardo-Escarate C."/>
        </authorList>
    </citation>
    <scope>NUCLEOTIDE SEQUENCE [LARGE SCALE GENOMIC DNA]</scope>
</reference>
<evidence type="ECO:0000313" key="2">
    <source>
        <dbReference type="Proteomes" id="UP000595437"/>
    </source>
</evidence>
<proteinExistence type="predicted"/>
<dbReference type="InterPro" id="IPR056852">
    <property type="entry name" value="AK17A/B"/>
</dbReference>
<protein>
    <submittedName>
        <fullName evidence="1">Akinase anchor protein 17Alike</fullName>
    </submittedName>
</protein>
<name>A0A7T8HFW8_CALRO</name>
<dbReference type="PANTHER" id="PTHR12484:SF4">
    <property type="entry name" value="A-KINASE ANCHOR PROTEIN 17A"/>
    <property type="match status" value="1"/>
</dbReference>
<dbReference type="Proteomes" id="UP000595437">
    <property type="component" value="Chromosome 6"/>
</dbReference>
<dbReference type="GO" id="GO:0016301">
    <property type="term" value="F:kinase activity"/>
    <property type="evidence" value="ECO:0007669"/>
    <property type="project" value="UniProtKB-KW"/>
</dbReference>
<keyword evidence="1" id="KW-0808">Transferase</keyword>
<dbReference type="AlphaFoldDB" id="A0A7T8HFW8"/>
<sequence length="157" mass="18089">MSVIQSCHDKKDILDFFKPGGLYLKPISRLNLKKSGSKISNWEFIRFEAEIDNFGSMDQVLKSLDMKTIKLSGFKEVLKVRAAEAKTSFPNNKHMNELKPGERPDTLHISNLPNKWFINYHDRSGISRDKPSEYVLRKVFSAFGEVRVVDIPLLDPY</sequence>
<dbReference type="PANTHER" id="PTHR12484">
    <property type="entry name" value="B-LYMPHOCYTE ANTIGEN-RELATED"/>
    <property type="match status" value="1"/>
</dbReference>
<gene>
    <name evidence="1" type="ORF">FKW44_009950</name>
</gene>